<evidence type="ECO:0000256" key="3">
    <source>
        <dbReference type="ARBA" id="ARBA00022452"/>
    </source>
</evidence>
<dbReference type="RefSeq" id="WP_069203270.1">
    <property type="nucleotide sequence ID" value="NZ_CP014168.1"/>
</dbReference>
<dbReference type="SUPFAM" id="SSF56935">
    <property type="entry name" value="Porins"/>
    <property type="match status" value="1"/>
</dbReference>
<evidence type="ECO:0000259" key="14">
    <source>
        <dbReference type="Pfam" id="PF00593"/>
    </source>
</evidence>
<dbReference type="InterPro" id="IPR012910">
    <property type="entry name" value="Plug_dom"/>
</dbReference>
<feature type="chain" id="PRO_5008556054" evidence="13">
    <location>
        <begin position="27"/>
        <end position="764"/>
    </location>
</feature>
<keyword evidence="7" id="KW-0406">Ion transport</keyword>
<evidence type="ECO:0000256" key="10">
    <source>
        <dbReference type="ARBA" id="ARBA00023237"/>
    </source>
</evidence>
<dbReference type="OrthoDB" id="9760333at2"/>
<dbReference type="GO" id="GO:0006826">
    <property type="term" value="P:iron ion transport"/>
    <property type="evidence" value="ECO:0007669"/>
    <property type="project" value="UniProtKB-KW"/>
</dbReference>
<keyword evidence="17" id="KW-1185">Reference proteome</keyword>
<evidence type="ECO:0000259" key="15">
    <source>
        <dbReference type="Pfam" id="PF07715"/>
    </source>
</evidence>
<evidence type="ECO:0000256" key="11">
    <source>
        <dbReference type="PROSITE-ProRule" id="PRU01360"/>
    </source>
</evidence>
<comment type="similarity">
    <text evidence="11 12">Belongs to the TonB-dependent receptor family.</text>
</comment>
<evidence type="ECO:0000313" key="16">
    <source>
        <dbReference type="EMBL" id="AOH82685.1"/>
    </source>
</evidence>
<dbReference type="STRING" id="1560345.AWL63_00500"/>
<evidence type="ECO:0000256" key="8">
    <source>
        <dbReference type="ARBA" id="ARBA00023077"/>
    </source>
</evidence>
<keyword evidence="6" id="KW-0408">Iron</keyword>
<dbReference type="InterPro" id="IPR036942">
    <property type="entry name" value="Beta-barrel_TonB_sf"/>
</dbReference>
<evidence type="ECO:0000256" key="2">
    <source>
        <dbReference type="ARBA" id="ARBA00022448"/>
    </source>
</evidence>
<protein>
    <submittedName>
        <fullName evidence="16">TonB-dependent receptor</fullName>
    </submittedName>
</protein>
<evidence type="ECO:0000256" key="5">
    <source>
        <dbReference type="ARBA" id="ARBA00022692"/>
    </source>
</evidence>
<keyword evidence="8 12" id="KW-0798">TonB box</keyword>
<evidence type="ECO:0000256" key="12">
    <source>
        <dbReference type="RuleBase" id="RU003357"/>
    </source>
</evidence>
<feature type="domain" description="TonB-dependent receptor-like beta-barrel" evidence="14">
    <location>
        <begin position="299"/>
        <end position="710"/>
    </location>
</feature>
<sequence length="764" mass="81918">MTKKAQSFRTILLAGSALAFASPAFAQTAPASGAPVSNAAQASIADIVVTATRRAERLQDVPIAISALDGAQVQAQRIDNFASITKIAPGPTFVPVKGTSTIAVQIRGKYSNNDAPGLENPVGVYIDDIYYGSLASFDANLFDVSQIAILRGPQGTTFGRNAVGGALQITNNVAELGKTDARITLTGLGNAMGQLGIESDGYVNYAIGSSLAARFAYSVKNDGGYQKNLLSGNYLDDNRVQSVRGSVTWQASERLKMTASASYTHRGGYGDGAVIVGQGALVKQVRAANGGDLHKTLLDDDGETRRHLFAGILKLEYDTDVGTIASITGYRSLNAFYQEDSDGGPLPANYPSININKEKQVSEELRFTSKFGGPFDFVSGVYFGYEDLYKGIQFNFNGTLPQSYLSVLSPGRVASQFVAGRIYNYSVGPFIEGKYKITPQLSLTAGLRYSYERKNGYTSHEGSSPFYGAPYFVELGKNGGTNSWQSFTPRFIVDYKPTRDISFYASVSKGFQGGGWVLTATSAAKALVPLAAETTWSYEIGTKSNFFDHFLTTNVAAYLSDTSNLQVRSLINGVLTDSNAGKERVKGVEVEAAIHPVAGLSIGANYAYTDAVYRSFPGCAAGGLDCTGNRVPFVSKNDFTALLDYKMDLKSGARLGFHFDDKFASPYQLIATNLQQIGVPYTRRRNVANASVSYTPPSGAWDLRLWSTNLFDKTYASNGLNYYFYHMSPAEVSAGGGAANADVERLTIAPPRVIGITFTARVGG</sequence>
<evidence type="ECO:0000256" key="9">
    <source>
        <dbReference type="ARBA" id="ARBA00023136"/>
    </source>
</evidence>
<dbReference type="KEGG" id="span:AWL63_00500"/>
<dbReference type="Gene3D" id="2.40.170.20">
    <property type="entry name" value="TonB-dependent receptor, beta-barrel domain"/>
    <property type="match status" value="1"/>
</dbReference>
<dbReference type="PROSITE" id="PS52016">
    <property type="entry name" value="TONB_DEPENDENT_REC_3"/>
    <property type="match status" value="1"/>
</dbReference>
<dbReference type="InterPro" id="IPR000531">
    <property type="entry name" value="Beta-barrel_TonB"/>
</dbReference>
<keyword evidence="9 11" id="KW-0472">Membrane</keyword>
<keyword evidence="16" id="KW-0675">Receptor</keyword>
<evidence type="ECO:0000256" key="13">
    <source>
        <dbReference type="SAM" id="SignalP"/>
    </source>
</evidence>
<keyword evidence="5 11" id="KW-0812">Transmembrane</keyword>
<reference evidence="16 17" key="1">
    <citation type="submission" date="2016-01" db="EMBL/GenBank/DDBJ databases">
        <title>Complete genome and mega plasmid sequence of Sphingomonas panacis DCY99 elicits systemic resistance in rice to Xanthomonas oryzae.</title>
        <authorList>
            <person name="Kim Y.J."/>
            <person name="Yang D.C."/>
            <person name="Sing P."/>
        </authorList>
    </citation>
    <scope>NUCLEOTIDE SEQUENCE [LARGE SCALE GENOMIC DNA]</scope>
    <source>
        <strain evidence="16 17">DCY99</strain>
    </source>
</reference>
<evidence type="ECO:0000256" key="6">
    <source>
        <dbReference type="ARBA" id="ARBA00023004"/>
    </source>
</evidence>
<keyword evidence="2 11" id="KW-0813">Transport</keyword>
<keyword evidence="10 11" id="KW-0998">Cell outer membrane</keyword>
<feature type="signal peptide" evidence="13">
    <location>
        <begin position="1"/>
        <end position="26"/>
    </location>
</feature>
<dbReference type="PANTHER" id="PTHR32552:SF81">
    <property type="entry name" value="TONB-DEPENDENT OUTER MEMBRANE RECEPTOR"/>
    <property type="match status" value="1"/>
</dbReference>
<keyword evidence="4" id="KW-0410">Iron transport</keyword>
<name>A0A1B3Z5H9_9SPHN</name>
<comment type="subcellular location">
    <subcellularLocation>
        <location evidence="1 11">Cell outer membrane</location>
        <topology evidence="1 11">Multi-pass membrane protein</topology>
    </subcellularLocation>
</comment>
<keyword evidence="3 11" id="KW-1134">Transmembrane beta strand</keyword>
<dbReference type="InterPro" id="IPR039426">
    <property type="entry name" value="TonB-dep_rcpt-like"/>
</dbReference>
<dbReference type="Pfam" id="PF07715">
    <property type="entry name" value="Plug"/>
    <property type="match status" value="1"/>
</dbReference>
<evidence type="ECO:0000313" key="17">
    <source>
        <dbReference type="Proteomes" id="UP000094256"/>
    </source>
</evidence>
<dbReference type="GO" id="GO:0009279">
    <property type="term" value="C:cell outer membrane"/>
    <property type="evidence" value="ECO:0007669"/>
    <property type="project" value="UniProtKB-SubCell"/>
</dbReference>
<organism evidence="16 17">
    <name type="scientific">Sphingomonas panacis</name>
    <dbReference type="NCBI Taxonomy" id="1560345"/>
    <lineage>
        <taxon>Bacteria</taxon>
        <taxon>Pseudomonadati</taxon>
        <taxon>Pseudomonadota</taxon>
        <taxon>Alphaproteobacteria</taxon>
        <taxon>Sphingomonadales</taxon>
        <taxon>Sphingomonadaceae</taxon>
        <taxon>Sphingomonas</taxon>
    </lineage>
</organism>
<keyword evidence="13" id="KW-0732">Signal</keyword>
<evidence type="ECO:0000256" key="1">
    <source>
        <dbReference type="ARBA" id="ARBA00004571"/>
    </source>
</evidence>
<dbReference type="EMBL" id="CP014168">
    <property type="protein sequence ID" value="AOH82685.1"/>
    <property type="molecule type" value="Genomic_DNA"/>
</dbReference>
<evidence type="ECO:0000256" key="7">
    <source>
        <dbReference type="ARBA" id="ARBA00023065"/>
    </source>
</evidence>
<gene>
    <name evidence="16" type="ORF">AWL63_00500</name>
</gene>
<accession>A0A1B3Z5H9</accession>
<dbReference type="Pfam" id="PF00593">
    <property type="entry name" value="TonB_dep_Rec_b-barrel"/>
    <property type="match status" value="1"/>
</dbReference>
<evidence type="ECO:0000256" key="4">
    <source>
        <dbReference type="ARBA" id="ARBA00022496"/>
    </source>
</evidence>
<dbReference type="Proteomes" id="UP000094256">
    <property type="component" value="Chromosome"/>
</dbReference>
<dbReference type="PANTHER" id="PTHR32552">
    <property type="entry name" value="FERRICHROME IRON RECEPTOR-RELATED"/>
    <property type="match status" value="1"/>
</dbReference>
<dbReference type="AlphaFoldDB" id="A0A1B3Z5H9"/>
<proteinExistence type="inferred from homology"/>
<feature type="domain" description="TonB-dependent receptor plug" evidence="15">
    <location>
        <begin position="58"/>
        <end position="166"/>
    </location>
</feature>